<dbReference type="PIRSF" id="PIRSF028440">
    <property type="entry name" value="UCP_LAB_N"/>
    <property type="match status" value="1"/>
</dbReference>
<dbReference type="Proteomes" id="UP001595462">
    <property type="component" value="Unassembled WGS sequence"/>
</dbReference>
<evidence type="ECO:0000259" key="2">
    <source>
        <dbReference type="SMART" id="SM01259"/>
    </source>
</evidence>
<evidence type="ECO:0000256" key="1">
    <source>
        <dbReference type="SAM" id="Phobius"/>
    </source>
</evidence>
<organism evidence="3 4">
    <name type="scientific">Salinisphaera aquimarina</name>
    <dbReference type="NCBI Taxonomy" id="2094031"/>
    <lineage>
        <taxon>Bacteria</taxon>
        <taxon>Pseudomonadati</taxon>
        <taxon>Pseudomonadota</taxon>
        <taxon>Gammaproteobacteria</taxon>
        <taxon>Salinisphaerales</taxon>
        <taxon>Salinisphaeraceae</taxon>
        <taxon>Salinisphaera</taxon>
    </lineage>
</organism>
<evidence type="ECO:0000313" key="4">
    <source>
        <dbReference type="Proteomes" id="UP001595462"/>
    </source>
</evidence>
<feature type="transmembrane region" description="Helical" evidence="1">
    <location>
        <begin position="70"/>
        <end position="88"/>
    </location>
</feature>
<reference evidence="4" key="1">
    <citation type="journal article" date="2019" name="Int. J. Syst. Evol. Microbiol.">
        <title>The Global Catalogue of Microorganisms (GCM) 10K type strain sequencing project: providing services to taxonomists for standard genome sequencing and annotation.</title>
        <authorList>
            <consortium name="The Broad Institute Genomics Platform"/>
            <consortium name="The Broad Institute Genome Sequencing Center for Infectious Disease"/>
            <person name="Wu L."/>
            <person name="Ma J."/>
        </authorList>
    </citation>
    <scope>NUCLEOTIDE SEQUENCE [LARGE SCALE GENOMIC DNA]</scope>
    <source>
        <strain evidence="4">KCTC 52640</strain>
    </source>
</reference>
<feature type="domain" description="Lipid A biosynthesis N-terminal" evidence="2">
    <location>
        <begin position="16"/>
        <end position="87"/>
    </location>
</feature>
<gene>
    <name evidence="3" type="ORF">ACFOSU_14560</name>
</gene>
<keyword evidence="1" id="KW-0472">Membrane</keyword>
<dbReference type="InterPro" id="IPR014546">
    <property type="entry name" value="UCP028440_lipidA_biosyn"/>
</dbReference>
<feature type="transmembrane region" description="Helical" evidence="1">
    <location>
        <begin position="12"/>
        <end position="34"/>
    </location>
</feature>
<proteinExistence type="predicted"/>
<keyword evidence="4" id="KW-1185">Reference proteome</keyword>
<feature type="transmembrane region" description="Helical" evidence="1">
    <location>
        <begin position="46"/>
        <end position="64"/>
    </location>
</feature>
<dbReference type="InterPro" id="IPR011499">
    <property type="entry name" value="Lipid_A_biosynth_N"/>
</dbReference>
<comment type="caution">
    <text evidence="3">The sequence shown here is derived from an EMBL/GenBank/DDBJ whole genome shotgun (WGS) entry which is preliminary data.</text>
</comment>
<dbReference type="SMART" id="SM01259">
    <property type="entry name" value="LAB_N"/>
    <property type="match status" value="1"/>
</dbReference>
<keyword evidence="1" id="KW-1133">Transmembrane helix</keyword>
<protein>
    <submittedName>
        <fullName evidence="3">Lipid-A-disaccharide synthase N-terminal domain-containing protein</fullName>
    </submittedName>
</protein>
<sequence>MSLGDYSTAQLVWLGIGFAGQALFSARFLLQWLASEKAGRSTIPIAFWYFSIGGGLTLFCYALRQGDPVFILGQGAGVFIYARNLWLIHSERRSAAHEQPADRC</sequence>
<keyword evidence="1" id="KW-0812">Transmembrane</keyword>
<name>A0ABV7ET17_9GAMM</name>
<dbReference type="EMBL" id="JBHRSS010000007">
    <property type="protein sequence ID" value="MFC3105101.1"/>
    <property type="molecule type" value="Genomic_DNA"/>
</dbReference>
<accession>A0ABV7ET17</accession>
<dbReference type="Pfam" id="PF07578">
    <property type="entry name" value="LAB_N"/>
    <property type="match status" value="1"/>
</dbReference>
<dbReference type="RefSeq" id="WP_380690663.1">
    <property type="nucleotide sequence ID" value="NZ_JBHRSS010000007.1"/>
</dbReference>
<evidence type="ECO:0000313" key="3">
    <source>
        <dbReference type="EMBL" id="MFC3105101.1"/>
    </source>
</evidence>